<organism evidence="2 3">
    <name type="scientific">Plasmodium gonderi</name>
    <dbReference type="NCBI Taxonomy" id="77519"/>
    <lineage>
        <taxon>Eukaryota</taxon>
        <taxon>Sar</taxon>
        <taxon>Alveolata</taxon>
        <taxon>Apicomplexa</taxon>
        <taxon>Aconoidasida</taxon>
        <taxon>Haemosporida</taxon>
        <taxon>Plasmodiidae</taxon>
        <taxon>Plasmodium</taxon>
        <taxon>Plasmodium (Plasmodium)</taxon>
    </lineage>
</organism>
<dbReference type="GeneID" id="39749568"/>
<feature type="transmembrane region" description="Helical" evidence="1">
    <location>
        <begin position="78"/>
        <end position="98"/>
    </location>
</feature>
<comment type="caution">
    <text evidence="2">The sequence shown here is derived from an EMBL/GenBank/DDBJ whole genome shotgun (WGS) entry which is preliminary data.</text>
</comment>
<dbReference type="OrthoDB" id="369963at2759"/>
<keyword evidence="1" id="KW-1133">Transmembrane helix</keyword>
<dbReference type="AlphaFoldDB" id="A0A1Y1JKK9"/>
<name>A0A1Y1JKK9_PLAGO</name>
<evidence type="ECO:0000313" key="2">
    <source>
        <dbReference type="EMBL" id="GAW82830.1"/>
    </source>
</evidence>
<dbReference type="Proteomes" id="UP000195521">
    <property type="component" value="Unassembled WGS sequence"/>
</dbReference>
<dbReference type="OMA" id="YTSMVVN"/>
<keyword evidence="1" id="KW-0472">Membrane</keyword>
<reference evidence="3" key="1">
    <citation type="submission" date="2017-04" db="EMBL/GenBank/DDBJ databases">
        <title>Plasmodium gonderi genome.</title>
        <authorList>
            <person name="Arisue N."/>
            <person name="Honma H."/>
            <person name="Kawai S."/>
            <person name="Tougan T."/>
            <person name="Tanabe K."/>
            <person name="Horii T."/>
        </authorList>
    </citation>
    <scope>NUCLEOTIDE SEQUENCE [LARGE SCALE GENOMIC DNA]</scope>
    <source>
        <strain evidence="3">ATCC 30045</strain>
    </source>
</reference>
<evidence type="ECO:0000256" key="1">
    <source>
        <dbReference type="SAM" id="Phobius"/>
    </source>
</evidence>
<accession>A0A1Y1JKK9</accession>
<dbReference type="EMBL" id="BDQF01000014">
    <property type="protein sequence ID" value="GAW82830.1"/>
    <property type="molecule type" value="Genomic_DNA"/>
</dbReference>
<feature type="transmembrane region" description="Helical" evidence="1">
    <location>
        <begin position="48"/>
        <end position="66"/>
    </location>
</feature>
<evidence type="ECO:0000313" key="3">
    <source>
        <dbReference type="Proteomes" id="UP000195521"/>
    </source>
</evidence>
<gene>
    <name evidence="2" type="ORF">PGO_131020</name>
</gene>
<dbReference type="RefSeq" id="XP_028545419.1">
    <property type="nucleotide sequence ID" value="XM_028689618.1"/>
</dbReference>
<sequence length="221" mass="25797">MENGRESEKIKINMKEHQWKIFEYNMSKWMIENKYILDKEEKKKFYKCANYSIGTGMINASLVYYFCKRNNKFFTPTSRLFLVFSLGIYTSMVVNKIFRRKAYMEILTEKTTMTDKAREVMNDILNVKEDIDKTSSSGNVNKLDNKNTLNIYSNALHDDGQAGLNVGDSHPKDNTNASLVQDLNETILNEQMNDEFERCKDLSICTDENLKRIIKSLEKNS</sequence>
<protein>
    <submittedName>
        <fullName evidence="2">Uncharacterized protein</fullName>
    </submittedName>
</protein>
<proteinExistence type="predicted"/>
<keyword evidence="3" id="KW-1185">Reference proteome</keyword>
<keyword evidence="1" id="KW-0812">Transmembrane</keyword>